<dbReference type="RefSeq" id="WP_212707358.1">
    <property type="nucleotide sequence ID" value="NZ_BAAAFW010000058.1"/>
</dbReference>
<dbReference type="PROSITE" id="PS51186">
    <property type="entry name" value="GNAT"/>
    <property type="match status" value="1"/>
</dbReference>
<dbReference type="Pfam" id="PF12568">
    <property type="entry name" value="PanZ"/>
    <property type="match status" value="1"/>
</dbReference>
<accession>A0ABW1VLQ5</accession>
<dbReference type="Proteomes" id="UP001596215">
    <property type="component" value="Unassembled WGS sequence"/>
</dbReference>
<dbReference type="EMBL" id="JBHSUC010000004">
    <property type="protein sequence ID" value="MFC6361535.1"/>
    <property type="molecule type" value="Genomic_DNA"/>
</dbReference>
<evidence type="ECO:0000313" key="3">
    <source>
        <dbReference type="Proteomes" id="UP001596215"/>
    </source>
</evidence>
<gene>
    <name evidence="2" type="primary">panM</name>
    <name evidence="2" type="ORF">ACFP73_05385</name>
</gene>
<dbReference type="InterPro" id="IPR032900">
    <property type="entry name" value="PanZ"/>
</dbReference>
<dbReference type="SUPFAM" id="SSF55729">
    <property type="entry name" value="Acyl-CoA N-acyltransferases (Nat)"/>
    <property type="match status" value="1"/>
</dbReference>
<protein>
    <submittedName>
        <fullName evidence="2">Aspartate 1-decarboxylase autocleavage activator PanM</fullName>
    </submittedName>
</protein>
<dbReference type="NCBIfam" id="NF033213">
    <property type="entry name" value="matur_PanM"/>
    <property type="match status" value="1"/>
</dbReference>
<evidence type="ECO:0000313" key="2">
    <source>
        <dbReference type="EMBL" id="MFC6361535.1"/>
    </source>
</evidence>
<dbReference type="InterPro" id="IPR040448">
    <property type="entry name" value="PanZ_GNAT"/>
</dbReference>
<sequence>MRLTIERLSDPSAQDLADLKKIWPETPAEQYLNSTDHPEWYVARFNQRLLAGLELQVQHQTGNIRRFMVREATRRRGVGYFLLEETLRMNPAISHWEISTAGFPFSDAACLFLQYCGFQPQHPQCWSKTR</sequence>
<evidence type="ECO:0000259" key="1">
    <source>
        <dbReference type="PROSITE" id="PS51186"/>
    </source>
</evidence>
<name>A0ABW1VLQ5_9GAMM</name>
<dbReference type="InterPro" id="IPR016181">
    <property type="entry name" value="Acyl_CoA_acyltransferase"/>
</dbReference>
<proteinExistence type="predicted"/>
<dbReference type="Gene3D" id="3.40.630.30">
    <property type="match status" value="1"/>
</dbReference>
<comment type="caution">
    <text evidence="2">The sequence shown here is derived from an EMBL/GenBank/DDBJ whole genome shotgun (WGS) entry which is preliminary data.</text>
</comment>
<dbReference type="InterPro" id="IPR000182">
    <property type="entry name" value="GNAT_dom"/>
</dbReference>
<reference evidence="3" key="1">
    <citation type="journal article" date="2019" name="Int. J. Syst. Evol. Microbiol.">
        <title>The Global Catalogue of Microorganisms (GCM) 10K type strain sequencing project: providing services to taxonomists for standard genome sequencing and annotation.</title>
        <authorList>
            <consortium name="The Broad Institute Genomics Platform"/>
            <consortium name="The Broad Institute Genome Sequencing Center for Infectious Disease"/>
            <person name="Wu L."/>
            <person name="Ma J."/>
        </authorList>
    </citation>
    <scope>NUCLEOTIDE SEQUENCE [LARGE SCALE GENOMIC DNA]</scope>
    <source>
        <strain evidence="3">CGMCC 4.1530</strain>
    </source>
</reference>
<organism evidence="2 3">
    <name type="scientific">Tatumella punctata</name>
    <dbReference type="NCBI Taxonomy" id="399969"/>
    <lineage>
        <taxon>Bacteria</taxon>
        <taxon>Pseudomonadati</taxon>
        <taxon>Pseudomonadota</taxon>
        <taxon>Gammaproteobacteria</taxon>
        <taxon>Enterobacterales</taxon>
        <taxon>Erwiniaceae</taxon>
        <taxon>Tatumella</taxon>
    </lineage>
</organism>
<feature type="domain" description="N-acetyltransferase" evidence="1">
    <location>
        <begin position="6"/>
        <end position="130"/>
    </location>
</feature>
<keyword evidence="3" id="KW-1185">Reference proteome</keyword>